<keyword evidence="3" id="KW-1185">Reference proteome</keyword>
<dbReference type="AlphaFoldDB" id="A0A8X6HHZ0"/>
<evidence type="ECO:0000313" key="2">
    <source>
        <dbReference type="EMBL" id="GFR23878.1"/>
    </source>
</evidence>
<protein>
    <submittedName>
        <fullName evidence="2">Uncharacterized protein</fullName>
    </submittedName>
</protein>
<accession>A0A8X6HHZ0</accession>
<feature type="compositionally biased region" description="Polar residues" evidence="1">
    <location>
        <begin position="48"/>
        <end position="62"/>
    </location>
</feature>
<evidence type="ECO:0000256" key="1">
    <source>
        <dbReference type="SAM" id="MobiDB-lite"/>
    </source>
</evidence>
<reference evidence="2" key="1">
    <citation type="submission" date="2020-07" db="EMBL/GenBank/DDBJ databases">
        <title>Multicomponent nature underlies the extraordinary mechanical properties of spider dragline silk.</title>
        <authorList>
            <person name="Kono N."/>
            <person name="Nakamura H."/>
            <person name="Mori M."/>
            <person name="Yoshida Y."/>
            <person name="Ohtoshi R."/>
            <person name="Malay A.D."/>
            <person name="Moran D.A.P."/>
            <person name="Tomita M."/>
            <person name="Numata K."/>
            <person name="Arakawa K."/>
        </authorList>
    </citation>
    <scope>NUCLEOTIDE SEQUENCE</scope>
</reference>
<comment type="caution">
    <text evidence="2">The sequence shown here is derived from an EMBL/GenBank/DDBJ whole genome shotgun (WGS) entry which is preliminary data.</text>
</comment>
<gene>
    <name evidence="2" type="ORF">TNCT_323381</name>
</gene>
<organism evidence="2 3">
    <name type="scientific">Trichonephila clavata</name>
    <name type="common">Joro spider</name>
    <name type="synonym">Nephila clavata</name>
    <dbReference type="NCBI Taxonomy" id="2740835"/>
    <lineage>
        <taxon>Eukaryota</taxon>
        <taxon>Metazoa</taxon>
        <taxon>Ecdysozoa</taxon>
        <taxon>Arthropoda</taxon>
        <taxon>Chelicerata</taxon>
        <taxon>Arachnida</taxon>
        <taxon>Araneae</taxon>
        <taxon>Araneomorphae</taxon>
        <taxon>Entelegynae</taxon>
        <taxon>Araneoidea</taxon>
        <taxon>Nephilidae</taxon>
        <taxon>Trichonephila</taxon>
    </lineage>
</organism>
<proteinExistence type="predicted"/>
<sequence>MGNADTPKSDYAQKISRTINQLIAKYGVNVLTFKKRVEGIKKEVEKSSPGNFSGEPYTSSADEQPKSYFIAERRPSKTSGVGDITEMSAPESMRNNVADSLSDINRRLISTTRLSEELV</sequence>
<feature type="region of interest" description="Disordered" evidence="1">
    <location>
        <begin position="43"/>
        <end position="96"/>
    </location>
</feature>
<dbReference type="EMBL" id="BMAO01028349">
    <property type="protein sequence ID" value="GFR23878.1"/>
    <property type="molecule type" value="Genomic_DNA"/>
</dbReference>
<dbReference type="Proteomes" id="UP000887116">
    <property type="component" value="Unassembled WGS sequence"/>
</dbReference>
<evidence type="ECO:0000313" key="3">
    <source>
        <dbReference type="Proteomes" id="UP000887116"/>
    </source>
</evidence>
<name>A0A8X6HHZ0_TRICU</name>